<keyword evidence="5 6" id="KW-0472">Membrane</keyword>
<dbReference type="Proteomes" id="UP000521227">
    <property type="component" value="Unassembled WGS sequence"/>
</dbReference>
<dbReference type="RefSeq" id="WP_184087834.1">
    <property type="nucleotide sequence ID" value="NZ_JACHIJ010000006.1"/>
</dbReference>
<keyword evidence="4 6" id="KW-1133">Transmembrane helix</keyword>
<evidence type="ECO:0000256" key="4">
    <source>
        <dbReference type="ARBA" id="ARBA00022989"/>
    </source>
</evidence>
<dbReference type="GO" id="GO:0033228">
    <property type="term" value="P:cysteine export across plasma membrane"/>
    <property type="evidence" value="ECO:0007669"/>
    <property type="project" value="TreeGrafter"/>
</dbReference>
<evidence type="ECO:0000256" key="3">
    <source>
        <dbReference type="ARBA" id="ARBA00022692"/>
    </source>
</evidence>
<evidence type="ECO:0000256" key="6">
    <source>
        <dbReference type="SAM" id="Phobius"/>
    </source>
</evidence>
<dbReference type="AlphaFoldDB" id="A0A840N892"/>
<comment type="subcellular location">
    <subcellularLocation>
        <location evidence="1">Cell membrane</location>
        <topology evidence="1">Multi-pass membrane protein</topology>
    </subcellularLocation>
</comment>
<feature type="transmembrane region" description="Helical" evidence="6">
    <location>
        <begin position="43"/>
        <end position="67"/>
    </location>
</feature>
<accession>A0A840N892</accession>
<feature type="transmembrane region" description="Helical" evidence="6">
    <location>
        <begin position="74"/>
        <end position="91"/>
    </location>
</feature>
<feature type="transmembrane region" description="Helical" evidence="6">
    <location>
        <begin position="181"/>
        <end position="198"/>
    </location>
</feature>
<proteinExistence type="predicted"/>
<comment type="caution">
    <text evidence="7">The sequence shown here is derived from an EMBL/GenBank/DDBJ whole genome shotgun (WGS) entry which is preliminary data.</text>
</comment>
<evidence type="ECO:0000313" key="7">
    <source>
        <dbReference type="EMBL" id="MBB5054028.1"/>
    </source>
</evidence>
<dbReference type="InterPro" id="IPR001123">
    <property type="entry name" value="LeuE-type"/>
</dbReference>
<feature type="transmembrane region" description="Helical" evidence="6">
    <location>
        <begin position="139"/>
        <end position="169"/>
    </location>
</feature>
<evidence type="ECO:0000256" key="5">
    <source>
        <dbReference type="ARBA" id="ARBA00023136"/>
    </source>
</evidence>
<dbReference type="Pfam" id="PF01810">
    <property type="entry name" value="LysE"/>
    <property type="match status" value="1"/>
</dbReference>
<dbReference type="EMBL" id="JACHIJ010000006">
    <property type="protein sequence ID" value="MBB5054028.1"/>
    <property type="molecule type" value="Genomic_DNA"/>
</dbReference>
<evidence type="ECO:0000256" key="2">
    <source>
        <dbReference type="ARBA" id="ARBA00022475"/>
    </source>
</evidence>
<keyword evidence="3 6" id="KW-0812">Transmembrane</keyword>
<name>A0A840N892_9BRAD</name>
<evidence type="ECO:0000313" key="8">
    <source>
        <dbReference type="Proteomes" id="UP000521227"/>
    </source>
</evidence>
<gene>
    <name evidence="7" type="ORF">HNQ36_004030</name>
</gene>
<reference evidence="7 8" key="1">
    <citation type="submission" date="2020-08" db="EMBL/GenBank/DDBJ databases">
        <title>Genomic Encyclopedia of Type Strains, Phase IV (KMG-IV): sequencing the most valuable type-strain genomes for metagenomic binning, comparative biology and taxonomic classification.</title>
        <authorList>
            <person name="Goeker M."/>
        </authorList>
    </citation>
    <scope>NUCLEOTIDE SEQUENCE [LARGE SCALE GENOMIC DNA]</scope>
    <source>
        <strain evidence="7 8">DSM 17498</strain>
    </source>
</reference>
<dbReference type="GO" id="GO:0005886">
    <property type="term" value="C:plasma membrane"/>
    <property type="evidence" value="ECO:0007669"/>
    <property type="project" value="UniProtKB-SubCell"/>
</dbReference>
<protein>
    <submittedName>
        <fullName evidence="7">Threonine/homoserine/homoserine lactone efflux protein</fullName>
    </submittedName>
</protein>
<sequence>MTRQEILAFLTFSVVAAITPGPSNIMVTATGAAVGFWRGLPCLLGVSVGMASLMFSVALGLGQLLVAHKSILPLMNWLGALFLLWLSWKIATAEVVGDTKDKKAFGFYHAALFQWVNPKSWIVATGAIGAYFHSDSISIIPYAGAFALLFFLAAVPSLLIWLLFGALLERHLFLQRSTARIFNRAMGLLLAASTILIIV</sequence>
<organism evidence="7 8">
    <name type="scientific">Afipia massiliensis</name>
    <dbReference type="NCBI Taxonomy" id="211460"/>
    <lineage>
        <taxon>Bacteria</taxon>
        <taxon>Pseudomonadati</taxon>
        <taxon>Pseudomonadota</taxon>
        <taxon>Alphaproteobacteria</taxon>
        <taxon>Hyphomicrobiales</taxon>
        <taxon>Nitrobacteraceae</taxon>
        <taxon>Afipia</taxon>
    </lineage>
</organism>
<dbReference type="GO" id="GO:0015171">
    <property type="term" value="F:amino acid transmembrane transporter activity"/>
    <property type="evidence" value="ECO:0007669"/>
    <property type="project" value="TreeGrafter"/>
</dbReference>
<keyword evidence="2" id="KW-1003">Cell membrane</keyword>
<evidence type="ECO:0000256" key="1">
    <source>
        <dbReference type="ARBA" id="ARBA00004651"/>
    </source>
</evidence>
<dbReference type="PANTHER" id="PTHR30086">
    <property type="entry name" value="ARGININE EXPORTER PROTEIN ARGO"/>
    <property type="match status" value="1"/>
</dbReference>
<dbReference type="PANTHER" id="PTHR30086:SF20">
    <property type="entry name" value="ARGININE EXPORTER PROTEIN ARGO-RELATED"/>
    <property type="match status" value="1"/>
</dbReference>